<dbReference type="KEGG" id="fln:FLA_2222"/>
<dbReference type="PANTHER" id="PTHR44196:SF1">
    <property type="entry name" value="DEHYDROGENASE_REDUCTASE SDR FAMILY MEMBER 7B"/>
    <property type="match status" value="1"/>
</dbReference>
<evidence type="ECO:0000256" key="2">
    <source>
        <dbReference type="ARBA" id="ARBA00023002"/>
    </source>
</evidence>
<dbReference type="PRINTS" id="PR00080">
    <property type="entry name" value="SDRFAMILY"/>
</dbReference>
<dbReference type="GO" id="GO:0016020">
    <property type="term" value="C:membrane"/>
    <property type="evidence" value="ECO:0007669"/>
    <property type="project" value="TreeGrafter"/>
</dbReference>
<proteinExistence type="inferred from homology"/>
<dbReference type="InterPro" id="IPR002347">
    <property type="entry name" value="SDR_fam"/>
</dbReference>
<feature type="domain" description="Ketoreductase" evidence="4">
    <location>
        <begin position="6"/>
        <end position="183"/>
    </location>
</feature>
<evidence type="ECO:0000313" key="6">
    <source>
        <dbReference type="Proteomes" id="UP000186917"/>
    </source>
</evidence>
<name>A0A173MFE1_9BACT</name>
<dbReference type="PRINTS" id="PR00081">
    <property type="entry name" value="GDHRDH"/>
</dbReference>
<dbReference type="OrthoDB" id="9810734at2"/>
<evidence type="ECO:0000313" key="5">
    <source>
        <dbReference type="EMBL" id="SIT25267.1"/>
    </source>
</evidence>
<dbReference type="PANTHER" id="PTHR44196">
    <property type="entry name" value="DEHYDROGENASE/REDUCTASE SDR FAMILY MEMBER 7B"/>
    <property type="match status" value="1"/>
</dbReference>
<evidence type="ECO:0000259" key="4">
    <source>
        <dbReference type="SMART" id="SM00822"/>
    </source>
</evidence>
<dbReference type="GO" id="GO:0016491">
    <property type="term" value="F:oxidoreductase activity"/>
    <property type="evidence" value="ECO:0007669"/>
    <property type="project" value="UniProtKB-KW"/>
</dbReference>
<protein>
    <submittedName>
        <fullName evidence="5">Uncharacterized oxidoreductase</fullName>
    </submittedName>
</protein>
<dbReference type="Pfam" id="PF00106">
    <property type="entry name" value="adh_short"/>
    <property type="match status" value="1"/>
</dbReference>
<dbReference type="RefSeq" id="WP_076380464.1">
    <property type="nucleotide sequence ID" value="NZ_AP017422.1"/>
</dbReference>
<accession>A0A173MFE1</accession>
<keyword evidence="2" id="KW-0560">Oxidoreductase</keyword>
<dbReference type="Proteomes" id="UP000186917">
    <property type="component" value="Unassembled WGS sequence"/>
</dbReference>
<dbReference type="InterPro" id="IPR057326">
    <property type="entry name" value="KR_dom"/>
</dbReference>
<dbReference type="Gene3D" id="3.40.50.720">
    <property type="entry name" value="NAD(P)-binding Rossmann-like Domain"/>
    <property type="match status" value="1"/>
</dbReference>
<dbReference type="PROSITE" id="PS00061">
    <property type="entry name" value="ADH_SHORT"/>
    <property type="match status" value="1"/>
</dbReference>
<dbReference type="STRING" id="477680.SAMN05421788_106273"/>
<dbReference type="InterPro" id="IPR036291">
    <property type="entry name" value="NAD(P)-bd_dom_sf"/>
</dbReference>
<dbReference type="AlphaFoldDB" id="A0A173MFE1"/>
<dbReference type="SMART" id="SM00822">
    <property type="entry name" value="PKS_KR"/>
    <property type="match status" value="1"/>
</dbReference>
<evidence type="ECO:0000256" key="1">
    <source>
        <dbReference type="ARBA" id="ARBA00006484"/>
    </source>
</evidence>
<gene>
    <name evidence="5" type="ORF">SAMN05421788_106273</name>
</gene>
<keyword evidence="6" id="KW-1185">Reference proteome</keyword>
<organism evidence="5 6">
    <name type="scientific">Filimonas lacunae</name>
    <dbReference type="NCBI Taxonomy" id="477680"/>
    <lineage>
        <taxon>Bacteria</taxon>
        <taxon>Pseudomonadati</taxon>
        <taxon>Bacteroidota</taxon>
        <taxon>Chitinophagia</taxon>
        <taxon>Chitinophagales</taxon>
        <taxon>Chitinophagaceae</taxon>
        <taxon>Filimonas</taxon>
    </lineage>
</organism>
<sequence length="252" mass="26935">MNTTNNTVLITGGSAGIGLELAKLFSENGNRVIITGRTAATLQQAAAGLKNVTGITCDVTNANDVEKLVQQLKTGFPDLNIVINNAGQAYVYNLVEDADAHVKAEAEMVTNYFSIIRLNNLLLPLLKQQPEAAIVTVSSIVAFAPSALALPTYSASKAALHSYTQSLRVLLERTSNVKVFELMPPLVDTAFSKEIGGDKNGIPPQQVATEFWEALGKDTFEIHVGGTAGLYQLYLQSPEQAIQAMNAARETA</sequence>
<dbReference type="InterPro" id="IPR020904">
    <property type="entry name" value="Sc_DH/Rdtase_CS"/>
</dbReference>
<reference evidence="6" key="1">
    <citation type="submission" date="2017-01" db="EMBL/GenBank/DDBJ databases">
        <authorList>
            <person name="Varghese N."/>
            <person name="Submissions S."/>
        </authorList>
    </citation>
    <scope>NUCLEOTIDE SEQUENCE [LARGE SCALE GENOMIC DNA]</scope>
    <source>
        <strain evidence="6">DSM 21054</strain>
    </source>
</reference>
<evidence type="ECO:0000256" key="3">
    <source>
        <dbReference type="RuleBase" id="RU000363"/>
    </source>
</evidence>
<dbReference type="SUPFAM" id="SSF51735">
    <property type="entry name" value="NAD(P)-binding Rossmann-fold domains"/>
    <property type="match status" value="1"/>
</dbReference>
<dbReference type="EMBL" id="FTOR01000006">
    <property type="protein sequence ID" value="SIT25267.1"/>
    <property type="molecule type" value="Genomic_DNA"/>
</dbReference>
<comment type="similarity">
    <text evidence="1 3">Belongs to the short-chain dehydrogenases/reductases (SDR) family.</text>
</comment>